<keyword evidence="3" id="KW-1185">Reference proteome</keyword>
<dbReference type="EMBL" id="FOJB01000001">
    <property type="protein sequence ID" value="SEW00546.1"/>
    <property type="molecule type" value="Genomic_DNA"/>
</dbReference>
<dbReference type="Proteomes" id="UP000199650">
    <property type="component" value="Unassembled WGS sequence"/>
</dbReference>
<accession>A0A1I0NH84</accession>
<organism evidence="2 3">
    <name type="scientific">Aliiroseovarius sediminilitoris</name>
    <dbReference type="NCBI Taxonomy" id="1173584"/>
    <lineage>
        <taxon>Bacteria</taxon>
        <taxon>Pseudomonadati</taxon>
        <taxon>Pseudomonadota</taxon>
        <taxon>Alphaproteobacteria</taxon>
        <taxon>Rhodobacterales</taxon>
        <taxon>Paracoccaceae</taxon>
        <taxon>Aliiroseovarius</taxon>
    </lineage>
</organism>
<dbReference type="RefSeq" id="WP_091428494.1">
    <property type="nucleotide sequence ID" value="NZ_FOJB01000001.1"/>
</dbReference>
<feature type="region of interest" description="Disordered" evidence="1">
    <location>
        <begin position="115"/>
        <end position="142"/>
    </location>
</feature>
<evidence type="ECO:0000313" key="2">
    <source>
        <dbReference type="EMBL" id="SEW00546.1"/>
    </source>
</evidence>
<gene>
    <name evidence="2" type="ORF">SAMN05444851_0816</name>
</gene>
<evidence type="ECO:0000256" key="1">
    <source>
        <dbReference type="SAM" id="MobiDB-lite"/>
    </source>
</evidence>
<dbReference type="AlphaFoldDB" id="A0A1I0NH84"/>
<sequence>MTDQLTQLAVLAALQHDAAMAALARHNRDIEDLESCISDLRGLLYAAPASGSEDALPLSLASGHYGTWQRWVERELTKLNSDLARARAERDTFVRNARQAFGRKSATDALVCRAKQAKRTQARNRHEQSISQDPPGKNPLFF</sequence>
<evidence type="ECO:0000313" key="3">
    <source>
        <dbReference type="Proteomes" id="UP000199650"/>
    </source>
</evidence>
<proteinExistence type="predicted"/>
<dbReference type="STRING" id="1173584.SAMN05444851_0816"/>
<reference evidence="2 3" key="1">
    <citation type="submission" date="2016-10" db="EMBL/GenBank/DDBJ databases">
        <authorList>
            <person name="de Groot N.N."/>
        </authorList>
    </citation>
    <scope>NUCLEOTIDE SEQUENCE [LARGE SCALE GENOMIC DNA]</scope>
    <source>
        <strain evidence="2 3">DSM 29439</strain>
    </source>
</reference>
<protein>
    <submittedName>
        <fullName evidence="2">Uncharacterized protein</fullName>
    </submittedName>
</protein>
<name>A0A1I0NH84_9RHOB</name>
<dbReference type="OrthoDB" id="7861976at2"/>